<feature type="region of interest" description="Disordered" evidence="1">
    <location>
        <begin position="89"/>
        <end position="112"/>
    </location>
</feature>
<proteinExistence type="predicted"/>
<dbReference type="AlphaFoldDB" id="A0A9Q3KMD6"/>
<accession>A0A9Q3KMD6</accession>
<dbReference type="Proteomes" id="UP000765509">
    <property type="component" value="Unassembled WGS sequence"/>
</dbReference>
<feature type="compositionally biased region" description="Polar residues" evidence="1">
    <location>
        <begin position="52"/>
        <end position="63"/>
    </location>
</feature>
<evidence type="ECO:0000313" key="3">
    <source>
        <dbReference type="Proteomes" id="UP000765509"/>
    </source>
</evidence>
<feature type="region of interest" description="Disordered" evidence="1">
    <location>
        <begin position="38"/>
        <end position="70"/>
    </location>
</feature>
<gene>
    <name evidence="2" type="ORF">O181_124100</name>
</gene>
<comment type="caution">
    <text evidence="2">The sequence shown here is derived from an EMBL/GenBank/DDBJ whole genome shotgun (WGS) entry which is preliminary data.</text>
</comment>
<evidence type="ECO:0000256" key="1">
    <source>
        <dbReference type="SAM" id="MobiDB-lite"/>
    </source>
</evidence>
<sequence length="112" mass="12381">MKYPRYRVPVSFHQAKFHINCQQLTSCQANIKKDISQANVQHAPHSGPTPNPVTSTNMGSPVPSTDLPHCPTTIQRLVKITQELPVFTKTHQRGPPASFDVEKGCVTFPGHP</sequence>
<dbReference type="EMBL" id="AVOT02117815">
    <property type="protein sequence ID" value="MBW0584385.1"/>
    <property type="molecule type" value="Genomic_DNA"/>
</dbReference>
<name>A0A9Q3KMD6_9BASI</name>
<reference evidence="2" key="1">
    <citation type="submission" date="2021-03" db="EMBL/GenBank/DDBJ databases">
        <title>Draft genome sequence of rust myrtle Austropuccinia psidii MF-1, a brazilian biotype.</title>
        <authorList>
            <person name="Quecine M.C."/>
            <person name="Pachon D.M.R."/>
            <person name="Bonatelli M.L."/>
            <person name="Correr F.H."/>
            <person name="Franceschini L.M."/>
            <person name="Leite T.F."/>
            <person name="Margarido G.R.A."/>
            <person name="Almeida C.A."/>
            <person name="Ferrarezi J.A."/>
            <person name="Labate C.A."/>
        </authorList>
    </citation>
    <scope>NUCLEOTIDE SEQUENCE</scope>
    <source>
        <strain evidence="2">MF-1</strain>
    </source>
</reference>
<evidence type="ECO:0000313" key="2">
    <source>
        <dbReference type="EMBL" id="MBW0584385.1"/>
    </source>
</evidence>
<protein>
    <submittedName>
        <fullName evidence="2">Uncharacterized protein</fullName>
    </submittedName>
</protein>
<organism evidence="2 3">
    <name type="scientific">Austropuccinia psidii MF-1</name>
    <dbReference type="NCBI Taxonomy" id="1389203"/>
    <lineage>
        <taxon>Eukaryota</taxon>
        <taxon>Fungi</taxon>
        <taxon>Dikarya</taxon>
        <taxon>Basidiomycota</taxon>
        <taxon>Pucciniomycotina</taxon>
        <taxon>Pucciniomycetes</taxon>
        <taxon>Pucciniales</taxon>
        <taxon>Sphaerophragmiaceae</taxon>
        <taxon>Austropuccinia</taxon>
    </lineage>
</organism>
<keyword evidence="3" id="KW-1185">Reference proteome</keyword>